<comment type="caution">
    <text evidence="2">The sequence shown here is derived from an EMBL/GenBank/DDBJ whole genome shotgun (WGS) entry which is preliminary data.</text>
</comment>
<evidence type="ECO:0000313" key="2">
    <source>
        <dbReference type="EMBL" id="KAK7304715.1"/>
    </source>
</evidence>
<feature type="signal peptide" evidence="1">
    <location>
        <begin position="1"/>
        <end position="21"/>
    </location>
</feature>
<accession>A0AAN9PM74</accession>
<gene>
    <name evidence="2" type="ORF">VNO77_42602</name>
</gene>
<protein>
    <submittedName>
        <fullName evidence="2">Uncharacterized protein</fullName>
    </submittedName>
</protein>
<dbReference type="EMBL" id="JAYMYQ010000011">
    <property type="protein sequence ID" value="KAK7304715.1"/>
    <property type="molecule type" value="Genomic_DNA"/>
</dbReference>
<feature type="chain" id="PRO_5042858648" evidence="1">
    <location>
        <begin position="22"/>
        <end position="82"/>
    </location>
</feature>
<dbReference type="Proteomes" id="UP001367508">
    <property type="component" value="Unassembled WGS sequence"/>
</dbReference>
<evidence type="ECO:0000256" key="1">
    <source>
        <dbReference type="SAM" id="SignalP"/>
    </source>
</evidence>
<sequence length="82" mass="9152">MTFKYRPIIATLLLCSLLSFSQKIPHSASITNTASTHTSLFFFTLFIATRFLFNLLDTHLVLGAQGPSYCIPEALLSLPFKL</sequence>
<organism evidence="2 3">
    <name type="scientific">Canavalia gladiata</name>
    <name type="common">Sword bean</name>
    <name type="synonym">Dolichos gladiatus</name>
    <dbReference type="NCBI Taxonomy" id="3824"/>
    <lineage>
        <taxon>Eukaryota</taxon>
        <taxon>Viridiplantae</taxon>
        <taxon>Streptophyta</taxon>
        <taxon>Embryophyta</taxon>
        <taxon>Tracheophyta</taxon>
        <taxon>Spermatophyta</taxon>
        <taxon>Magnoliopsida</taxon>
        <taxon>eudicotyledons</taxon>
        <taxon>Gunneridae</taxon>
        <taxon>Pentapetalae</taxon>
        <taxon>rosids</taxon>
        <taxon>fabids</taxon>
        <taxon>Fabales</taxon>
        <taxon>Fabaceae</taxon>
        <taxon>Papilionoideae</taxon>
        <taxon>50 kb inversion clade</taxon>
        <taxon>NPAAA clade</taxon>
        <taxon>indigoferoid/millettioid clade</taxon>
        <taxon>Phaseoleae</taxon>
        <taxon>Canavalia</taxon>
    </lineage>
</organism>
<name>A0AAN9PM74_CANGL</name>
<keyword evidence="3" id="KW-1185">Reference proteome</keyword>
<proteinExistence type="predicted"/>
<evidence type="ECO:0000313" key="3">
    <source>
        <dbReference type="Proteomes" id="UP001367508"/>
    </source>
</evidence>
<reference evidence="2 3" key="1">
    <citation type="submission" date="2024-01" db="EMBL/GenBank/DDBJ databases">
        <title>The genomes of 5 underutilized Papilionoideae crops provide insights into root nodulation and disease resistanc.</title>
        <authorList>
            <person name="Jiang F."/>
        </authorList>
    </citation>
    <scope>NUCLEOTIDE SEQUENCE [LARGE SCALE GENOMIC DNA]</scope>
    <source>
        <strain evidence="2">LVBAO_FW01</strain>
        <tissue evidence="2">Leaves</tissue>
    </source>
</reference>
<keyword evidence="1" id="KW-0732">Signal</keyword>
<dbReference type="AlphaFoldDB" id="A0AAN9PM74"/>